<dbReference type="OrthoDB" id="2195113at2759"/>
<reference evidence="3" key="1">
    <citation type="submission" date="2020-12" db="EMBL/GenBank/DDBJ databases">
        <authorList>
            <person name="Iha C."/>
        </authorList>
    </citation>
    <scope>NUCLEOTIDE SEQUENCE</scope>
</reference>
<feature type="compositionally biased region" description="Basic and acidic residues" evidence="2">
    <location>
        <begin position="427"/>
        <end position="440"/>
    </location>
</feature>
<gene>
    <name evidence="3" type="ORF">OSTQU699_LOCUS6190</name>
</gene>
<organism evidence="3 4">
    <name type="scientific">Ostreobium quekettii</name>
    <dbReference type="NCBI Taxonomy" id="121088"/>
    <lineage>
        <taxon>Eukaryota</taxon>
        <taxon>Viridiplantae</taxon>
        <taxon>Chlorophyta</taxon>
        <taxon>core chlorophytes</taxon>
        <taxon>Ulvophyceae</taxon>
        <taxon>TCBD clade</taxon>
        <taxon>Bryopsidales</taxon>
        <taxon>Ostreobineae</taxon>
        <taxon>Ostreobiaceae</taxon>
        <taxon>Ostreobium</taxon>
    </lineage>
</organism>
<evidence type="ECO:0000256" key="2">
    <source>
        <dbReference type="SAM" id="MobiDB-lite"/>
    </source>
</evidence>
<evidence type="ECO:0000313" key="4">
    <source>
        <dbReference type="Proteomes" id="UP000708148"/>
    </source>
</evidence>
<feature type="compositionally biased region" description="Polar residues" evidence="2">
    <location>
        <begin position="449"/>
        <end position="461"/>
    </location>
</feature>
<comment type="caution">
    <text evidence="3">The sequence shown here is derived from an EMBL/GenBank/DDBJ whole genome shotgun (WGS) entry which is preliminary data.</text>
</comment>
<sequence length="638" mass="70660">MALLEEPEAMAEGAGGGGTAPKGPARMKRPAVPDRAEMDKQVEKLNAETERHAARIKEIKGVLAARRDRSRGASGEESAIMRRLADLRAQFEATKKQKQAWRDEMARADKAREALRGQVKALKGRVKYATVEDIDGQISRLEAELNGGALSPVEEERKVRQIKDLAQSRATVKSYHERLEKMQEDDRMRDELGRRVVGADERLDALKGEMASERGRVGELHAARDDDGAEEARLREEKEECWTIMQALRAKRDAIRDEYRGRYEEFKRRDAEFRRWQSEDRKKRQEAKKKDYEQRQAERAAELAEYEVDVYAEKLLQCDQMLSYLSKFSAPSKEDSAKDEAKEIAAPQPGMKLLNRDEDKDLGWFAGMGKGKAKKTKGKKVVKEDRPADEKKLMHTIDILQAFHRLQVMVPNTMSDIPKTIELVKEKKQQLHDQKEKGVVPDEAPSIAKGNQHSHSKPGSNKKSDAKGAKVGPGDLHGDEYPSLVGTKDPAVQEPDGKAAAEPAAESMGAVLEEKDDGPAVAAEEPATAAEDAVVAAEEPAVAAEEPAVAVVERAAAVDEPAVVVEEPRSAPECDHKEPATTTEKPGEPLHNGEKEKPAEAMQNGHEDVKIKEGRKAGCSKQEVAQGGELHASWTFLL</sequence>
<dbReference type="GO" id="GO:0003729">
    <property type="term" value="F:mRNA binding"/>
    <property type="evidence" value="ECO:0007669"/>
    <property type="project" value="TreeGrafter"/>
</dbReference>
<dbReference type="GO" id="GO:0005783">
    <property type="term" value="C:endoplasmic reticulum"/>
    <property type="evidence" value="ECO:0007669"/>
    <property type="project" value="TreeGrafter"/>
</dbReference>
<dbReference type="GO" id="GO:0042175">
    <property type="term" value="C:nuclear outer membrane-endoplasmic reticulum membrane network"/>
    <property type="evidence" value="ECO:0007669"/>
    <property type="project" value="TreeGrafter"/>
</dbReference>
<feature type="compositionally biased region" description="Basic and acidic residues" evidence="2">
    <location>
        <begin position="566"/>
        <end position="604"/>
    </location>
</feature>
<feature type="compositionally biased region" description="Low complexity" evidence="2">
    <location>
        <begin position="519"/>
        <end position="534"/>
    </location>
</feature>
<feature type="region of interest" description="Disordered" evidence="2">
    <location>
        <begin position="365"/>
        <end position="386"/>
    </location>
</feature>
<dbReference type="InterPro" id="IPR039604">
    <property type="entry name" value="Bfr1"/>
</dbReference>
<feature type="region of interest" description="Disordered" evidence="2">
    <location>
        <begin position="562"/>
        <end position="604"/>
    </location>
</feature>
<accession>A0A8S1J072</accession>
<dbReference type="PANTHER" id="PTHR31027:SF2">
    <property type="entry name" value="LEBERCILIN DOMAIN-CONTAINING PROTEIN"/>
    <property type="match status" value="1"/>
</dbReference>
<dbReference type="GO" id="GO:1990904">
    <property type="term" value="C:ribonucleoprotein complex"/>
    <property type="evidence" value="ECO:0007669"/>
    <property type="project" value="TreeGrafter"/>
</dbReference>
<evidence type="ECO:0000256" key="1">
    <source>
        <dbReference type="SAM" id="Coils"/>
    </source>
</evidence>
<feature type="region of interest" description="Disordered" evidence="2">
    <location>
        <begin position="427"/>
        <end position="534"/>
    </location>
</feature>
<keyword evidence="4" id="KW-1185">Reference proteome</keyword>
<dbReference type="AlphaFoldDB" id="A0A8S1J072"/>
<feature type="coiled-coil region" evidence="1">
    <location>
        <begin position="84"/>
        <end position="125"/>
    </location>
</feature>
<dbReference type="GO" id="GO:0008298">
    <property type="term" value="P:intracellular mRNA localization"/>
    <property type="evidence" value="ECO:0007669"/>
    <property type="project" value="TreeGrafter"/>
</dbReference>
<keyword evidence="1" id="KW-0175">Coiled coil</keyword>
<feature type="region of interest" description="Disordered" evidence="2">
    <location>
        <begin position="275"/>
        <end position="295"/>
    </location>
</feature>
<name>A0A8S1J072_9CHLO</name>
<feature type="region of interest" description="Disordered" evidence="2">
    <location>
        <begin position="1"/>
        <end position="38"/>
    </location>
</feature>
<feature type="compositionally biased region" description="Basic residues" evidence="2">
    <location>
        <begin position="371"/>
        <end position="380"/>
    </location>
</feature>
<proteinExistence type="predicted"/>
<protein>
    <submittedName>
        <fullName evidence="3">Uncharacterized protein</fullName>
    </submittedName>
</protein>
<dbReference type="PANTHER" id="PTHR31027">
    <property type="entry name" value="NUCLEAR SEGREGATION PROTEIN BFR1"/>
    <property type="match status" value="1"/>
</dbReference>
<evidence type="ECO:0000313" key="3">
    <source>
        <dbReference type="EMBL" id="CAD7700831.1"/>
    </source>
</evidence>
<dbReference type="EMBL" id="CAJHUC010001351">
    <property type="protein sequence ID" value="CAD7700831.1"/>
    <property type="molecule type" value="Genomic_DNA"/>
</dbReference>
<dbReference type="Proteomes" id="UP000708148">
    <property type="component" value="Unassembled WGS sequence"/>
</dbReference>